<dbReference type="InterPro" id="IPR011990">
    <property type="entry name" value="TPR-like_helical_dom_sf"/>
</dbReference>
<keyword evidence="2" id="KW-0802">TPR repeat</keyword>
<accession>A0A5C3PTD7</accession>
<evidence type="ECO:0000256" key="2">
    <source>
        <dbReference type="ARBA" id="ARBA00022803"/>
    </source>
</evidence>
<evidence type="ECO:0000256" key="3">
    <source>
        <dbReference type="SAM" id="Coils"/>
    </source>
</evidence>
<dbReference type="GO" id="GO:0072380">
    <property type="term" value="C:TRC complex"/>
    <property type="evidence" value="ECO:0007669"/>
    <property type="project" value="TreeGrafter"/>
</dbReference>
<gene>
    <name evidence="4" type="ORF">K466DRAFT_479395</name>
</gene>
<dbReference type="GO" id="GO:0006620">
    <property type="term" value="P:post-translational protein targeting to endoplasmic reticulum membrane"/>
    <property type="evidence" value="ECO:0007669"/>
    <property type="project" value="TreeGrafter"/>
</dbReference>
<proteinExistence type="predicted"/>
<protein>
    <submittedName>
        <fullName evidence="4">Uncharacterized protein</fullName>
    </submittedName>
</protein>
<sequence>MSSSGQSSEASRLKTEGNSLFTRNDFTGAYEKYTEALKHDDKNAVLYCNRAACSLGLNRSVASYKTLSSQATQLDPAYTKAWGRLANARAGLNRPDQAVEAWERAVGAFPAENLTAAQQKQKEQYQGELAAAKAKLDDLLAHPREPQGIVRLQDGDQLPWNRAAAMLPELQRTGVWASSAWVADYTYQEWKRALSAMKEGRVMHTSRGAGYFGRQGVVEGLTNAIIADPRVFHISDQDFLTMYNRQMMFEIAQTKAWTENGSRDVMKQVPERLRAEGWDVVRPALSLTVRGWIMRAFLEDNLKNNVVTALDFYTSALEVLQWGQELYKDVPFSEKGQIFQPTFIRGVKSLRLDAFMKAYTKERSANPKYSLDELLAGAQELLDELVGAPTQPQTVDDYAFILAFHRYPTGQAHAIRGFYYNEKARALRGTVQGLSRAVVDLYLEATKAYTEASACYPPDEESYPWYLHCALQAMWESVGQVKCLLALLDSMKKSIVLVKRIWEFGANWTSGPNSTPGFVVHLEKDMMLRDQLLEKMRRGEINRDSLVSLQGDVIIRASNAWA</sequence>
<keyword evidence="3" id="KW-0175">Coiled coil</keyword>
<name>A0A5C3PTD7_9APHY</name>
<dbReference type="Gene3D" id="1.25.40.10">
    <property type="entry name" value="Tetratricopeptide repeat domain"/>
    <property type="match status" value="1"/>
</dbReference>
<dbReference type="SMART" id="SM00028">
    <property type="entry name" value="TPR"/>
    <property type="match status" value="3"/>
</dbReference>
<dbReference type="Proteomes" id="UP000308197">
    <property type="component" value="Unassembled WGS sequence"/>
</dbReference>
<reference evidence="4 5" key="1">
    <citation type="journal article" date="2019" name="Nat. Ecol. Evol.">
        <title>Megaphylogeny resolves global patterns of mushroom evolution.</title>
        <authorList>
            <person name="Varga T."/>
            <person name="Krizsan K."/>
            <person name="Foldi C."/>
            <person name="Dima B."/>
            <person name="Sanchez-Garcia M."/>
            <person name="Sanchez-Ramirez S."/>
            <person name="Szollosi G.J."/>
            <person name="Szarkandi J.G."/>
            <person name="Papp V."/>
            <person name="Albert L."/>
            <person name="Andreopoulos W."/>
            <person name="Angelini C."/>
            <person name="Antonin V."/>
            <person name="Barry K.W."/>
            <person name="Bougher N.L."/>
            <person name="Buchanan P."/>
            <person name="Buyck B."/>
            <person name="Bense V."/>
            <person name="Catcheside P."/>
            <person name="Chovatia M."/>
            <person name="Cooper J."/>
            <person name="Damon W."/>
            <person name="Desjardin D."/>
            <person name="Finy P."/>
            <person name="Geml J."/>
            <person name="Haridas S."/>
            <person name="Hughes K."/>
            <person name="Justo A."/>
            <person name="Karasinski D."/>
            <person name="Kautmanova I."/>
            <person name="Kiss B."/>
            <person name="Kocsube S."/>
            <person name="Kotiranta H."/>
            <person name="LaButti K.M."/>
            <person name="Lechner B.E."/>
            <person name="Liimatainen K."/>
            <person name="Lipzen A."/>
            <person name="Lukacs Z."/>
            <person name="Mihaltcheva S."/>
            <person name="Morgado L.N."/>
            <person name="Niskanen T."/>
            <person name="Noordeloos M.E."/>
            <person name="Ohm R.A."/>
            <person name="Ortiz-Santana B."/>
            <person name="Ovrebo C."/>
            <person name="Racz N."/>
            <person name="Riley R."/>
            <person name="Savchenko A."/>
            <person name="Shiryaev A."/>
            <person name="Soop K."/>
            <person name="Spirin V."/>
            <person name="Szebenyi C."/>
            <person name="Tomsovsky M."/>
            <person name="Tulloss R.E."/>
            <person name="Uehling J."/>
            <person name="Grigoriev I.V."/>
            <person name="Vagvolgyi C."/>
            <person name="Papp T."/>
            <person name="Martin F.M."/>
            <person name="Miettinen O."/>
            <person name="Hibbett D.S."/>
            <person name="Nagy L.G."/>
        </authorList>
    </citation>
    <scope>NUCLEOTIDE SEQUENCE [LARGE SCALE GENOMIC DNA]</scope>
    <source>
        <strain evidence="4 5">HHB13444</strain>
    </source>
</reference>
<dbReference type="EMBL" id="ML210988">
    <property type="protein sequence ID" value="TFK93035.1"/>
    <property type="molecule type" value="Genomic_DNA"/>
</dbReference>
<keyword evidence="1" id="KW-0677">Repeat</keyword>
<dbReference type="InterPro" id="IPR019734">
    <property type="entry name" value="TPR_rpt"/>
</dbReference>
<organism evidence="4 5">
    <name type="scientific">Polyporus arcularius HHB13444</name>
    <dbReference type="NCBI Taxonomy" id="1314778"/>
    <lineage>
        <taxon>Eukaryota</taxon>
        <taxon>Fungi</taxon>
        <taxon>Dikarya</taxon>
        <taxon>Basidiomycota</taxon>
        <taxon>Agaricomycotina</taxon>
        <taxon>Agaricomycetes</taxon>
        <taxon>Polyporales</taxon>
        <taxon>Polyporaceae</taxon>
        <taxon>Polyporus</taxon>
    </lineage>
</organism>
<feature type="coiled-coil region" evidence="3">
    <location>
        <begin position="115"/>
        <end position="142"/>
    </location>
</feature>
<dbReference type="GO" id="GO:0060090">
    <property type="term" value="F:molecular adaptor activity"/>
    <property type="evidence" value="ECO:0007669"/>
    <property type="project" value="TreeGrafter"/>
</dbReference>
<evidence type="ECO:0000256" key="1">
    <source>
        <dbReference type="ARBA" id="ARBA00022737"/>
    </source>
</evidence>
<dbReference type="InParanoid" id="A0A5C3PTD7"/>
<dbReference type="AlphaFoldDB" id="A0A5C3PTD7"/>
<dbReference type="InterPro" id="IPR047150">
    <property type="entry name" value="SGT"/>
</dbReference>
<keyword evidence="5" id="KW-1185">Reference proteome</keyword>
<dbReference type="STRING" id="1314778.A0A5C3PTD7"/>
<evidence type="ECO:0000313" key="5">
    <source>
        <dbReference type="Proteomes" id="UP000308197"/>
    </source>
</evidence>
<dbReference type="SUPFAM" id="SSF48452">
    <property type="entry name" value="TPR-like"/>
    <property type="match status" value="1"/>
</dbReference>
<evidence type="ECO:0000313" key="4">
    <source>
        <dbReference type="EMBL" id="TFK93035.1"/>
    </source>
</evidence>
<dbReference type="PANTHER" id="PTHR45831:SF2">
    <property type="entry name" value="LD24721P"/>
    <property type="match status" value="1"/>
</dbReference>
<dbReference type="GO" id="GO:0016020">
    <property type="term" value="C:membrane"/>
    <property type="evidence" value="ECO:0007669"/>
    <property type="project" value="TreeGrafter"/>
</dbReference>
<dbReference type="PANTHER" id="PTHR45831">
    <property type="entry name" value="LD24721P"/>
    <property type="match status" value="1"/>
</dbReference>